<name>A0A1J1H9E9_PLARL</name>
<organism evidence="10 11">
    <name type="scientific">Plasmodium relictum</name>
    <dbReference type="NCBI Taxonomy" id="85471"/>
    <lineage>
        <taxon>Eukaryota</taxon>
        <taxon>Sar</taxon>
        <taxon>Alveolata</taxon>
        <taxon>Apicomplexa</taxon>
        <taxon>Aconoidasida</taxon>
        <taxon>Haemosporida</taxon>
        <taxon>Plasmodiidae</taxon>
        <taxon>Plasmodium</taxon>
        <taxon>Plasmodium (Haemamoeba)</taxon>
    </lineage>
</organism>
<dbReference type="Proteomes" id="UP000220158">
    <property type="component" value="Chromosome 12"/>
</dbReference>
<evidence type="ECO:0000256" key="2">
    <source>
        <dbReference type="ARBA" id="ARBA00002421"/>
    </source>
</evidence>
<evidence type="ECO:0000256" key="6">
    <source>
        <dbReference type="ARBA" id="ARBA00022801"/>
    </source>
</evidence>
<proteinExistence type="inferred from homology"/>
<evidence type="ECO:0000256" key="5">
    <source>
        <dbReference type="ARBA" id="ARBA00022763"/>
    </source>
</evidence>
<dbReference type="GO" id="GO:0003905">
    <property type="term" value="F:alkylbase DNA N-glycosylase activity"/>
    <property type="evidence" value="ECO:0007669"/>
    <property type="project" value="UniProtKB-EC"/>
</dbReference>
<dbReference type="PANTHER" id="PTHR10429">
    <property type="entry name" value="DNA-3-METHYLADENINE GLYCOSYLASE"/>
    <property type="match status" value="1"/>
</dbReference>
<sequence length="444" mass="52983">MAISNKKDMKRKLNIKKKKLMEEVKILEKKKSIDISYLPYVYILLKYFFENNNIHILNEFFYLQDNVLSITEDLMGHILWVFDEKENKLYGSRIVELESYNGSTDKASHAYNNKKTNRNLSMFEKGGISYVYICYGIHNCLNIVTNIENIPEAILVRSLEPIYNIEYFLSNKYKNVSEFLYSKNFSEIIKECKATDNEHKKKINSNFKDLINKHNYLKNIEKINHVLKMINKKKLVKLCSGPGCVTKCLEVTRQDDMKRFYIDLYNNNKKKEDNLKKEANYNKNMTYINNNNKSSKYFDNSKLLNNKRGKKENVNNNVSDNYSSNNEILHESNTNIKSNFYFSSNIKNIEKSRFFISICPTVNEILYFYETLRTHKNEEEYFIKNIYNEYKIYLLEYFDYMKWQKDKLTIQKDKRIGIGYAEEAALFEYRFLLKNHPSVTFPPK</sequence>
<dbReference type="EC" id="3.2.2.21" evidence="4"/>
<dbReference type="RefSeq" id="XP_028534254.1">
    <property type="nucleotide sequence ID" value="XM_028677913.1"/>
</dbReference>
<dbReference type="Pfam" id="PF02245">
    <property type="entry name" value="Pur_DNA_glyco"/>
    <property type="match status" value="1"/>
</dbReference>
<dbReference type="OrthoDB" id="6353017at2759"/>
<keyword evidence="10" id="KW-0326">Glycosidase</keyword>
<dbReference type="GeneID" id="39737381"/>
<evidence type="ECO:0000256" key="3">
    <source>
        <dbReference type="ARBA" id="ARBA00009232"/>
    </source>
</evidence>
<dbReference type="AlphaFoldDB" id="A0A1J1H9E9"/>
<comment type="catalytic activity">
    <reaction evidence="1">
        <text>Hydrolysis of alkylated DNA, releasing 3-methyladenine, 3-methylguanine, 7-methylguanine and 7-methyladenine.</text>
        <dbReference type="EC" id="3.2.2.21"/>
    </reaction>
</comment>
<keyword evidence="9" id="KW-0175">Coiled coil</keyword>
<evidence type="ECO:0000256" key="4">
    <source>
        <dbReference type="ARBA" id="ARBA00012000"/>
    </source>
</evidence>
<feature type="coiled-coil region" evidence="9">
    <location>
        <begin position="3"/>
        <end position="30"/>
    </location>
</feature>
<evidence type="ECO:0000256" key="8">
    <source>
        <dbReference type="ARBA" id="ARBA00033426"/>
    </source>
</evidence>
<comment type="function">
    <text evidence="2">Hydrolysis of the deoxyribose N-glycosidic bond to excise 3-methyladenine, and 7-methylguanine from the damaged DNA polymer formed by alkylation lesions.</text>
</comment>
<keyword evidence="7" id="KW-0234">DNA repair</keyword>
<keyword evidence="11" id="KW-1185">Reference proteome</keyword>
<keyword evidence="6 10" id="KW-0378">Hydrolase</keyword>
<dbReference type="GO" id="GO:0006284">
    <property type="term" value="P:base-excision repair"/>
    <property type="evidence" value="ECO:0007669"/>
    <property type="project" value="InterPro"/>
</dbReference>
<evidence type="ECO:0000256" key="7">
    <source>
        <dbReference type="ARBA" id="ARBA00023204"/>
    </source>
</evidence>
<dbReference type="InterPro" id="IPR003180">
    <property type="entry name" value="MPG"/>
</dbReference>
<gene>
    <name evidence="10" type="ORF">PRELSG_1213700</name>
</gene>
<keyword evidence="5" id="KW-0227">DNA damage</keyword>
<dbReference type="GO" id="GO:0003677">
    <property type="term" value="F:DNA binding"/>
    <property type="evidence" value="ECO:0007669"/>
    <property type="project" value="InterPro"/>
</dbReference>
<evidence type="ECO:0000256" key="9">
    <source>
        <dbReference type="SAM" id="Coils"/>
    </source>
</evidence>
<dbReference type="EMBL" id="LN835307">
    <property type="protein sequence ID" value="CRH01253.1"/>
    <property type="molecule type" value="Genomic_DNA"/>
</dbReference>
<dbReference type="VEuPathDB" id="PlasmoDB:PRELSG_1213700"/>
<accession>A0A1J1H9E9</accession>
<reference evidence="10 11" key="1">
    <citation type="submission" date="2015-04" db="EMBL/GenBank/DDBJ databases">
        <authorList>
            <consortium name="Pathogen Informatics"/>
        </authorList>
    </citation>
    <scope>NUCLEOTIDE SEQUENCE [LARGE SCALE GENOMIC DNA]</scope>
    <source>
        <strain evidence="10 11">SGS1</strain>
    </source>
</reference>
<dbReference type="PANTHER" id="PTHR10429:SF0">
    <property type="entry name" value="DNA-3-METHYLADENINE GLYCOSYLASE"/>
    <property type="match status" value="1"/>
</dbReference>
<dbReference type="InterPro" id="IPR036995">
    <property type="entry name" value="MPG_sf"/>
</dbReference>
<dbReference type="KEGG" id="prel:PRELSG_1213700"/>
<evidence type="ECO:0000256" key="1">
    <source>
        <dbReference type="ARBA" id="ARBA00000086"/>
    </source>
</evidence>
<dbReference type="SUPFAM" id="SSF50486">
    <property type="entry name" value="FMT C-terminal domain-like"/>
    <property type="match status" value="1"/>
</dbReference>
<dbReference type="HAMAP" id="MF_00527">
    <property type="entry name" value="3MGH"/>
    <property type="match status" value="1"/>
</dbReference>
<dbReference type="InterPro" id="IPR011034">
    <property type="entry name" value="Formyl_transferase-like_C_sf"/>
</dbReference>
<evidence type="ECO:0000313" key="10">
    <source>
        <dbReference type="EMBL" id="CRH01253.1"/>
    </source>
</evidence>
<comment type="similarity">
    <text evidence="3">Belongs to the DNA glycosylase MPG family.</text>
</comment>
<evidence type="ECO:0000313" key="11">
    <source>
        <dbReference type="Proteomes" id="UP000220158"/>
    </source>
</evidence>
<protein>
    <recommendedName>
        <fullName evidence="4">DNA-3-methyladenine glycosylase II</fullName>
        <ecNumber evidence="4">3.2.2.21</ecNumber>
    </recommendedName>
    <alternativeName>
        <fullName evidence="8">3-methyladenine DNA glycosidase</fullName>
    </alternativeName>
</protein>
<dbReference type="Gene3D" id="3.10.300.10">
    <property type="entry name" value="Methylpurine-DNA glycosylase (MPG)"/>
    <property type="match status" value="1"/>
</dbReference>